<keyword evidence="1" id="KW-0812">Transmembrane</keyword>
<evidence type="ECO:0000313" key="8">
    <source>
        <dbReference type="Proteomes" id="UP000245817"/>
    </source>
</evidence>
<evidence type="ECO:0000313" key="3">
    <source>
        <dbReference type="EMBL" id="PLE24892.1"/>
    </source>
</evidence>
<sequence length="82" mass="9518">MIHEVADTLQILNAESRAGNYRFLFCRYEISFNVQIMTAIVFYSCTLLLLHWTVSDRAAQRRLDIIFASWRTFVDSLNGGVK</sequence>
<reference evidence="5 9" key="4">
    <citation type="journal article" date="2019" name="Antimicrob. Agents Chemother.">
        <title>Applying Rapid Whole Genome Sequencing to Predict Phenotypic Antimicrobial Susceptibility Testing Results Among Carbapenem-Resistant Klebsiella pneumoniae Clinical Isolates.</title>
        <authorList>
            <person name="Tamma P.D."/>
            <person name="Fan Y."/>
            <person name="Bergman Y."/>
            <person name="Pertea G."/>
            <person name="Kazmi A."/>
            <person name="Lewis S."/>
            <person name="Carroll K.C."/>
            <person name="Schatz M.C."/>
            <person name="Timp W."/>
            <person name="Simner P.J."/>
        </authorList>
    </citation>
    <scope>NUCLEOTIDE SEQUENCE [LARGE SCALE GENOMIC DNA]</scope>
    <source>
        <strain evidence="5 9">KLPN_33</strain>
    </source>
</reference>
<dbReference type="EMBL" id="PCFF01000005">
    <property type="protein sequence ID" value="PVU63388.1"/>
    <property type="molecule type" value="Genomic_DNA"/>
</dbReference>
<evidence type="ECO:0000313" key="2">
    <source>
        <dbReference type="EMBL" id="OVF78009.1"/>
    </source>
</evidence>
<evidence type="ECO:0000313" key="4">
    <source>
        <dbReference type="EMBL" id="PVU63388.1"/>
    </source>
</evidence>
<dbReference type="Proteomes" id="UP000245817">
    <property type="component" value="Unassembled WGS sequence"/>
</dbReference>
<proteinExistence type="predicted"/>
<evidence type="ECO:0000313" key="7">
    <source>
        <dbReference type="Proteomes" id="UP000234439"/>
    </source>
</evidence>
<evidence type="ECO:0000256" key="1">
    <source>
        <dbReference type="SAM" id="Phobius"/>
    </source>
</evidence>
<feature type="transmembrane region" description="Helical" evidence="1">
    <location>
        <begin position="30"/>
        <end position="52"/>
    </location>
</feature>
<dbReference type="Proteomes" id="UP000272440">
    <property type="component" value="Unassembled WGS sequence"/>
</dbReference>
<name>A0A1V8F5G9_KLEPN</name>
<reference evidence="4 8" key="3">
    <citation type="submission" date="2017-09" db="EMBL/GenBank/DDBJ databases">
        <title>Molecular Epidemiology of Livestock-Associated Methicillin Resistant Staphylococcus aureus (LA-MRSA) and Extended-Spectrum Beta-Lactamase (ESBL)-Producing Enterobacteriaceae in Pigs and Exposed Workers in Cameroon and South Africa.</title>
        <authorList>
            <person name="Founou L."/>
            <person name="Founou R.C."/>
            <person name="Allam M."/>
            <person name="Ismail A."/>
            <person name="Essack S.Y."/>
        </authorList>
    </citation>
    <scope>NUCLEOTIDE SEQUENCE [LARGE SCALE GENOMIC DNA]</scope>
    <source>
        <strain evidence="4 8">HH516E4IA</strain>
    </source>
</reference>
<accession>A0A1V8F5G9</accession>
<keyword evidence="1" id="KW-0472">Membrane</keyword>
<evidence type="ECO:0000313" key="5">
    <source>
        <dbReference type="EMBL" id="RRE44235.1"/>
    </source>
</evidence>
<gene>
    <name evidence="2" type="ORF">B5L96_00780</name>
    <name evidence="3" type="ORF">B6I68_25490</name>
    <name evidence="4" type="ORF">CP554_07065</name>
    <name evidence="5" type="ORF">EAO28_16450</name>
</gene>
<comment type="caution">
    <text evidence="5">The sequence shown here is derived from an EMBL/GenBank/DDBJ whole genome shotgun (WGS) entry which is preliminary data.</text>
</comment>
<protein>
    <submittedName>
        <fullName evidence="5">Uncharacterized protein</fullName>
    </submittedName>
</protein>
<evidence type="ECO:0000313" key="6">
    <source>
        <dbReference type="Proteomes" id="UP000196447"/>
    </source>
</evidence>
<dbReference type="EMBL" id="RCZY01000002">
    <property type="protein sequence ID" value="RRE44235.1"/>
    <property type="molecule type" value="Genomic_DNA"/>
</dbReference>
<dbReference type="EMBL" id="NCMJ01000149">
    <property type="protein sequence ID" value="PLE24892.1"/>
    <property type="molecule type" value="Genomic_DNA"/>
</dbReference>
<evidence type="ECO:0000313" key="9">
    <source>
        <dbReference type="Proteomes" id="UP000272440"/>
    </source>
</evidence>
<keyword evidence="1" id="KW-1133">Transmembrane helix</keyword>
<dbReference type="Proteomes" id="UP000196447">
    <property type="component" value="Unassembled WGS sequence"/>
</dbReference>
<organism evidence="5 9">
    <name type="scientific">Klebsiella pneumoniae</name>
    <dbReference type="NCBI Taxonomy" id="573"/>
    <lineage>
        <taxon>Bacteria</taxon>
        <taxon>Pseudomonadati</taxon>
        <taxon>Pseudomonadota</taxon>
        <taxon>Gammaproteobacteria</taxon>
        <taxon>Enterobacterales</taxon>
        <taxon>Enterobacteriaceae</taxon>
        <taxon>Klebsiella/Raoultella group</taxon>
        <taxon>Klebsiella</taxon>
        <taxon>Klebsiella pneumoniae complex</taxon>
    </lineage>
</organism>
<dbReference type="EMBL" id="NDBK01000014">
    <property type="protein sequence ID" value="OVF78009.1"/>
    <property type="molecule type" value="Genomic_DNA"/>
</dbReference>
<reference evidence="2 6" key="2">
    <citation type="submission" date="2017-03" db="EMBL/GenBank/DDBJ databases">
        <authorList>
            <person name="Fouts D."/>
            <person name="Stalin M.J."/>
            <person name="Chen L."/>
            <person name="Wright M."/>
            <person name="Sutton G."/>
            <person name="Nguyen K."/>
            <person name="Vanduin D."/>
            <person name="Rojas L."/>
            <person name="Hujer A."/>
            <person name="Hujer K."/>
            <person name="Bonomo R."/>
            <person name="Kreiswirth B."/>
            <person name="Adams M."/>
        </authorList>
    </citation>
    <scope>NUCLEOTIDE SEQUENCE [LARGE SCALE GENOMIC DNA]</scope>
    <source>
        <strain evidence="2 6">39383</strain>
    </source>
</reference>
<reference evidence="3 7" key="1">
    <citation type="journal article" date="2017" name="J. Infect. Dis.">
        <title>An Analysis of the Epidemic of Klebsiella pneumoniae Carbapenemase-Producing K. pneumoniae: Convergence of Two Evolutionary Mechanisms Creates the Perfect Storm.</title>
        <authorList>
            <person name="Rojas L.J."/>
            <person name="Weinstock G.M."/>
            <person name="De La Cadena E."/>
            <person name="Diaz L."/>
            <person name="Rios R."/>
            <person name="Hanson B.M."/>
            <person name="Brown J.S."/>
            <person name="Vats P."/>
            <person name="Phillips D.S."/>
            <person name="Nguyen H."/>
            <person name="Hujer K.M."/>
            <person name="Correa A."/>
            <person name="Adams M.D."/>
            <person name="Perez F."/>
            <person name="Sodergren E."/>
            <person name="Narechania A."/>
            <person name="Planet P.J."/>
            <person name="Villegas M.V."/>
            <person name="Bonomo R.A."/>
            <person name="Arias C.A."/>
        </authorList>
    </citation>
    <scope>NUCLEOTIDE SEQUENCE [LARGE SCALE GENOMIC DNA]</scope>
    <source>
        <strain evidence="3 7">COL-Kpn30</strain>
    </source>
</reference>
<dbReference type="Proteomes" id="UP000234439">
    <property type="component" value="Unassembled WGS sequence"/>
</dbReference>
<dbReference type="AlphaFoldDB" id="A0A1V8F5G9"/>